<accession>A0A9D4YJU6</accession>
<dbReference type="Pfam" id="PF26130">
    <property type="entry name" value="PB1-like"/>
    <property type="match status" value="1"/>
</dbReference>
<organism evidence="2 3">
    <name type="scientific">Pisum sativum</name>
    <name type="common">Garden pea</name>
    <name type="synonym">Lathyrus oleraceus</name>
    <dbReference type="NCBI Taxonomy" id="3888"/>
    <lineage>
        <taxon>Eukaryota</taxon>
        <taxon>Viridiplantae</taxon>
        <taxon>Streptophyta</taxon>
        <taxon>Embryophyta</taxon>
        <taxon>Tracheophyta</taxon>
        <taxon>Spermatophyta</taxon>
        <taxon>Magnoliopsida</taxon>
        <taxon>eudicotyledons</taxon>
        <taxon>Gunneridae</taxon>
        <taxon>Pentapetalae</taxon>
        <taxon>rosids</taxon>
        <taxon>fabids</taxon>
        <taxon>Fabales</taxon>
        <taxon>Fabaceae</taxon>
        <taxon>Papilionoideae</taxon>
        <taxon>50 kb inversion clade</taxon>
        <taxon>NPAAA clade</taxon>
        <taxon>Hologalegina</taxon>
        <taxon>IRL clade</taxon>
        <taxon>Fabeae</taxon>
        <taxon>Lathyrus</taxon>
    </lineage>
</organism>
<proteinExistence type="predicted"/>
<dbReference type="InterPro" id="IPR058594">
    <property type="entry name" value="PB1-like_dom_pln"/>
</dbReference>
<keyword evidence="3" id="KW-1185">Reference proteome</keyword>
<dbReference type="EMBL" id="JAMSHJ010000001">
    <property type="protein sequence ID" value="KAI5440957.1"/>
    <property type="molecule type" value="Genomic_DNA"/>
</dbReference>
<evidence type="ECO:0000313" key="3">
    <source>
        <dbReference type="Proteomes" id="UP001058974"/>
    </source>
</evidence>
<name>A0A9D4YJU6_PEA</name>
<gene>
    <name evidence="2" type="ORF">KIW84_010434</name>
</gene>
<feature type="domain" description="PB1-like" evidence="1">
    <location>
        <begin position="14"/>
        <end position="112"/>
    </location>
</feature>
<comment type="caution">
    <text evidence="2">The sequence shown here is derived from an EMBL/GenBank/DDBJ whole genome shotgun (WGS) entry which is preliminary data.</text>
</comment>
<dbReference type="AlphaFoldDB" id="A0A9D4YJU6"/>
<dbReference type="Gramene" id="Psat01G0043400-T1">
    <property type="protein sequence ID" value="KAI5440957.1"/>
    <property type="gene ID" value="KIW84_010434"/>
</dbReference>
<reference evidence="2 3" key="1">
    <citation type="journal article" date="2022" name="Nat. Genet.">
        <title>Improved pea reference genome and pan-genome highlight genomic features and evolutionary characteristics.</title>
        <authorList>
            <person name="Yang T."/>
            <person name="Liu R."/>
            <person name="Luo Y."/>
            <person name="Hu S."/>
            <person name="Wang D."/>
            <person name="Wang C."/>
            <person name="Pandey M.K."/>
            <person name="Ge S."/>
            <person name="Xu Q."/>
            <person name="Li N."/>
            <person name="Li G."/>
            <person name="Huang Y."/>
            <person name="Saxena R.K."/>
            <person name="Ji Y."/>
            <person name="Li M."/>
            <person name="Yan X."/>
            <person name="He Y."/>
            <person name="Liu Y."/>
            <person name="Wang X."/>
            <person name="Xiang C."/>
            <person name="Varshney R.K."/>
            <person name="Ding H."/>
            <person name="Gao S."/>
            <person name="Zong X."/>
        </authorList>
    </citation>
    <scope>NUCLEOTIDE SEQUENCE [LARGE SCALE GENOMIC DNA]</scope>
    <source>
        <strain evidence="2 3">cv. Zhongwan 6</strain>
    </source>
</reference>
<evidence type="ECO:0000313" key="2">
    <source>
        <dbReference type="EMBL" id="KAI5440957.1"/>
    </source>
</evidence>
<evidence type="ECO:0000259" key="1">
    <source>
        <dbReference type="Pfam" id="PF26130"/>
    </source>
</evidence>
<protein>
    <recommendedName>
        <fullName evidence="1">PB1-like domain-containing protein</fullName>
    </recommendedName>
</protein>
<dbReference type="Proteomes" id="UP001058974">
    <property type="component" value="Chromosome 1"/>
</dbReference>
<sequence>MANATYVLRPAEKQTFRIRIHHKGQLVHHPVKWYVGEIVSEMDWDWDVDLMSYMHIESMIKSEGYGNINCLWYWNPKFSFARGLRSLNNDQYVLNFTRDVKEFQVIDVYVEHAVDMSGYIDDTTEHVNVKTVNAPVNENEQARVNEEEVQRDVNMDEVQSDVNMDEVQSDVNMGEVLPDVNVGEVQSNVNVGEVQSDVNVRGDRIDSESESDPDYEYGG</sequence>
<dbReference type="Gramene" id="Psat1g018560.1">
    <property type="protein sequence ID" value="Psat1g018560.1.cds"/>
    <property type="gene ID" value="Psat1g018560"/>
</dbReference>